<organism evidence="1">
    <name type="scientific">Rhizophora mucronata</name>
    <name type="common">Asiatic mangrove</name>
    <dbReference type="NCBI Taxonomy" id="61149"/>
    <lineage>
        <taxon>Eukaryota</taxon>
        <taxon>Viridiplantae</taxon>
        <taxon>Streptophyta</taxon>
        <taxon>Embryophyta</taxon>
        <taxon>Tracheophyta</taxon>
        <taxon>Spermatophyta</taxon>
        <taxon>Magnoliopsida</taxon>
        <taxon>eudicotyledons</taxon>
        <taxon>Gunneridae</taxon>
        <taxon>Pentapetalae</taxon>
        <taxon>rosids</taxon>
        <taxon>fabids</taxon>
        <taxon>Malpighiales</taxon>
        <taxon>Rhizophoraceae</taxon>
        <taxon>Rhizophora</taxon>
    </lineage>
</organism>
<reference evidence="1" key="1">
    <citation type="submission" date="2018-02" db="EMBL/GenBank/DDBJ databases">
        <title>Rhizophora mucronata_Transcriptome.</title>
        <authorList>
            <person name="Meera S.P."/>
            <person name="Sreeshan A."/>
            <person name="Augustine A."/>
        </authorList>
    </citation>
    <scope>NUCLEOTIDE SEQUENCE</scope>
    <source>
        <tissue evidence="1">Leaf</tissue>
    </source>
</reference>
<evidence type="ECO:0000313" key="1">
    <source>
        <dbReference type="EMBL" id="MBX52397.1"/>
    </source>
</evidence>
<proteinExistence type="predicted"/>
<protein>
    <submittedName>
        <fullName evidence="1">Uncharacterized protein</fullName>
    </submittedName>
</protein>
<name>A0A2P2PCD5_RHIMU</name>
<dbReference type="AlphaFoldDB" id="A0A2P2PCD5"/>
<sequence length="50" mass="5760">MYAQVQHAFASQHGQETKTSQICPNLVLPVTKLDAMPKEIIKFIKCLRRF</sequence>
<accession>A0A2P2PCD5</accession>
<dbReference type="EMBL" id="GGEC01071913">
    <property type="protein sequence ID" value="MBX52397.1"/>
    <property type="molecule type" value="Transcribed_RNA"/>
</dbReference>